<dbReference type="EMBL" id="CYXV01000006">
    <property type="protein sequence ID" value="CUM93138.1"/>
    <property type="molecule type" value="Genomic_DNA"/>
</dbReference>
<name>A0A173SVG2_9FIRM</name>
<organism evidence="1 2">
    <name type="scientific">Roseburia faecis</name>
    <dbReference type="NCBI Taxonomy" id="301302"/>
    <lineage>
        <taxon>Bacteria</taxon>
        <taxon>Bacillati</taxon>
        <taxon>Bacillota</taxon>
        <taxon>Clostridia</taxon>
        <taxon>Lachnospirales</taxon>
        <taxon>Lachnospiraceae</taxon>
        <taxon>Roseburia</taxon>
    </lineage>
</organism>
<protein>
    <submittedName>
        <fullName evidence="1">Uncharacterized protein</fullName>
    </submittedName>
</protein>
<accession>A0A173SVG2</accession>
<gene>
    <name evidence="1" type="ORF">ERS852420_01595</name>
</gene>
<evidence type="ECO:0000313" key="1">
    <source>
        <dbReference type="EMBL" id="CUM93138.1"/>
    </source>
</evidence>
<dbReference type="AlphaFoldDB" id="A0A173SVG2"/>
<sequence length="173" mass="20191">MEFSTTRNSYESMLDENDDIEGDLDVKTEVFDGLDKSTEEKLDFFFSKLSDFEKFFVLVRSDCVPVSARTQTQKQISMNELLVKIAKEDKKNAKNVLVGEVTVTRFNRASNTEPKIYSNVEYIKDRVMQYQMKKAEDLVLRLGEVLKRHELCGRGGVKYFLDQWNLLNEKYSK</sequence>
<proteinExistence type="predicted"/>
<reference evidence="1 2" key="1">
    <citation type="submission" date="2015-09" db="EMBL/GenBank/DDBJ databases">
        <authorList>
            <consortium name="Pathogen Informatics"/>
        </authorList>
    </citation>
    <scope>NUCLEOTIDE SEQUENCE [LARGE SCALE GENOMIC DNA]</scope>
    <source>
        <strain evidence="1 2">2789STDY5608863</strain>
    </source>
</reference>
<dbReference type="Proteomes" id="UP000095495">
    <property type="component" value="Unassembled WGS sequence"/>
</dbReference>
<evidence type="ECO:0000313" key="2">
    <source>
        <dbReference type="Proteomes" id="UP000095495"/>
    </source>
</evidence>